<protein>
    <submittedName>
        <fullName evidence="2">Uncharacterized protein</fullName>
    </submittedName>
</protein>
<feature type="region of interest" description="Disordered" evidence="1">
    <location>
        <begin position="99"/>
        <end position="119"/>
    </location>
</feature>
<reference evidence="2" key="1">
    <citation type="submission" date="2021-01" db="EMBL/GenBank/DDBJ databases">
        <authorList>
            <person name="Eckstrom K.M.E."/>
        </authorList>
    </citation>
    <scope>NUCLEOTIDE SEQUENCE</scope>
    <source>
        <strain evidence="2">UVCC 0001</strain>
    </source>
</reference>
<proteinExistence type="predicted"/>
<gene>
    <name evidence="2" type="ORF">QBZ16_001685</name>
</gene>
<evidence type="ECO:0000256" key="1">
    <source>
        <dbReference type="SAM" id="MobiDB-lite"/>
    </source>
</evidence>
<evidence type="ECO:0000313" key="2">
    <source>
        <dbReference type="EMBL" id="KAK2075577.1"/>
    </source>
</evidence>
<name>A0AAD9IFY6_PROWI</name>
<sequence length="148" mass="15437">MSIVTRPRSPAKVSPAVPATVAPFSTIVGFEAGKDAPRFDGVRAASASDWDEARGVPIRRPSSALSAGLAARAVWPEGPGNSHAGRFQSGPPKLCIVRRSPLPNPLTQPGDGSAVASHSVPNHVNDWAPVRVRSGTQVPTKVKVLKPL</sequence>
<comment type="caution">
    <text evidence="2">The sequence shown here is derived from an EMBL/GenBank/DDBJ whole genome shotgun (WGS) entry which is preliminary data.</text>
</comment>
<evidence type="ECO:0000313" key="3">
    <source>
        <dbReference type="Proteomes" id="UP001255856"/>
    </source>
</evidence>
<dbReference type="Proteomes" id="UP001255856">
    <property type="component" value="Unassembled WGS sequence"/>
</dbReference>
<dbReference type="EMBL" id="JASFZW010000014">
    <property type="protein sequence ID" value="KAK2075577.1"/>
    <property type="molecule type" value="Genomic_DNA"/>
</dbReference>
<accession>A0AAD9IFY6</accession>
<keyword evidence="3" id="KW-1185">Reference proteome</keyword>
<organism evidence="2 3">
    <name type="scientific">Prototheca wickerhamii</name>
    <dbReference type="NCBI Taxonomy" id="3111"/>
    <lineage>
        <taxon>Eukaryota</taxon>
        <taxon>Viridiplantae</taxon>
        <taxon>Chlorophyta</taxon>
        <taxon>core chlorophytes</taxon>
        <taxon>Trebouxiophyceae</taxon>
        <taxon>Chlorellales</taxon>
        <taxon>Chlorellaceae</taxon>
        <taxon>Prototheca</taxon>
    </lineage>
</organism>
<dbReference type="AlphaFoldDB" id="A0AAD9IFY6"/>